<keyword evidence="3" id="KW-0156">Chromatin regulator</keyword>
<evidence type="ECO:0000256" key="6">
    <source>
        <dbReference type="ARBA" id="ARBA00023242"/>
    </source>
</evidence>
<feature type="compositionally biased region" description="Low complexity" evidence="8">
    <location>
        <begin position="606"/>
        <end position="623"/>
    </location>
</feature>
<dbReference type="InterPro" id="IPR024943">
    <property type="entry name" value="Enhancer_polycomb"/>
</dbReference>
<evidence type="ECO:0000259" key="10">
    <source>
        <dbReference type="Pfam" id="PF10513"/>
    </source>
</evidence>
<evidence type="ECO:0000256" key="2">
    <source>
        <dbReference type="ARBA" id="ARBA00008035"/>
    </source>
</evidence>
<feature type="region of interest" description="Disordered" evidence="8">
    <location>
        <begin position="496"/>
        <end position="564"/>
    </location>
</feature>
<evidence type="ECO:0000256" key="8">
    <source>
        <dbReference type="SAM" id="MobiDB-lite"/>
    </source>
</evidence>
<dbReference type="GO" id="GO:0006357">
    <property type="term" value="P:regulation of transcription by RNA polymerase II"/>
    <property type="evidence" value="ECO:0007669"/>
    <property type="project" value="InterPro"/>
</dbReference>
<feature type="domain" description="Enhancer of polycomb C-terminal" evidence="9">
    <location>
        <begin position="558"/>
        <end position="644"/>
    </location>
</feature>
<keyword evidence="5 7" id="KW-0804">Transcription</keyword>
<feature type="compositionally biased region" description="Basic residues" evidence="8">
    <location>
        <begin position="321"/>
        <end position="331"/>
    </location>
</feature>
<feature type="compositionally biased region" description="Basic and acidic residues" evidence="8">
    <location>
        <begin position="306"/>
        <end position="320"/>
    </location>
</feature>
<evidence type="ECO:0000256" key="1">
    <source>
        <dbReference type="ARBA" id="ARBA00004123"/>
    </source>
</evidence>
<evidence type="ECO:0000313" key="11">
    <source>
        <dbReference type="EMBL" id="JAP83736.1"/>
    </source>
</evidence>
<feature type="domain" description="Enhancer of polycomb-like N-terminal" evidence="10">
    <location>
        <begin position="7"/>
        <end position="148"/>
    </location>
</feature>
<sequence>MSKLSFRARALDASKPMPIFRSEEIPDLPDFAAINRAVPQMPTGMEKEEECEHHLQRAISAQQAFGHTGELVIPTPEVYTIDDELFDELYPPNYKVSRQLIHMQPFAMDQDIPDYDMDSEDEKWLTQQAKKMEINPLQFEEMMDRLEKGSGQQVVTLHEAKTLLKEDDDLIIAVYDYWLNKRLRTQCPLVPQVKSEKRDGSNNSNPYVAFRRRTEKMQTRKNRKNDEASYEKMLKLRRDLSRAVTLLEMVKRREKTKREHLHLTIEVFEKRYQVGDFNGQIMAEVMAMKNSRPSYVSVNNSQLSRQESRLSKHRSEDGIPRKKREYTKRRNKEIPSLCTSQVSYARSELEMGLSDMPSSDDEALSPVTSPSDNEDENDPDGPYAFKRKKYCNYHAPLLERLGNYPWCSPEEGGAGERKYRYCLTTLTVPKPHCIGFARRRIGRGGRILLDRAWTPLDDYWPDLDVALNQSMPNGLPPSNDFLSEVKNEWLHFRPQRSGSGLLPEPSRPEPLSGGPVGAAAAAEAGAGAGGGNHHHPGVSTPVTPSSVPSSSSAPTTDYESFQSHQEELFEMQRKQLERLKGVTTASGASDGAEGGSRHPGTGGGVPSAASAPGSAASGGSSHSTLDPASVEFAVSALLSTTEVSGILNSLVSSPSVTTAASLGDGSGSTVAAAAHARLAVAAANGPSADAARTASEGDVLRTTPKLQPGGQVTPDAGAEADSHVMAALPPVELGNKLPASLTDLRYSILEQNGNEGNKARHELSSSNLGRVKLEPDGALPMDVT</sequence>
<evidence type="ECO:0000256" key="5">
    <source>
        <dbReference type="ARBA" id="ARBA00023163"/>
    </source>
</evidence>
<dbReference type="EMBL" id="GEDV01004821">
    <property type="protein sequence ID" value="JAP83736.1"/>
    <property type="molecule type" value="Transcribed_RNA"/>
</dbReference>
<evidence type="ECO:0000256" key="7">
    <source>
        <dbReference type="RuleBase" id="RU361124"/>
    </source>
</evidence>
<dbReference type="InterPro" id="IPR019542">
    <property type="entry name" value="Enhancer_polycomb-like_N"/>
</dbReference>
<proteinExistence type="inferred from homology"/>
<dbReference type="InterPro" id="IPR009607">
    <property type="entry name" value="Enhancer_polycomb_C"/>
</dbReference>
<dbReference type="Pfam" id="PF10513">
    <property type="entry name" value="EPL1"/>
    <property type="match status" value="1"/>
</dbReference>
<feature type="region of interest" description="Disordered" evidence="8">
    <location>
        <begin position="296"/>
        <end position="332"/>
    </location>
</feature>
<feature type="region of interest" description="Disordered" evidence="8">
    <location>
        <begin position="353"/>
        <end position="383"/>
    </location>
</feature>
<comment type="similarity">
    <text evidence="2 7">Belongs to the enhancer of polycomb family.</text>
</comment>
<feature type="region of interest" description="Disordered" evidence="8">
    <location>
        <begin position="757"/>
        <end position="784"/>
    </location>
</feature>
<feature type="region of interest" description="Disordered" evidence="8">
    <location>
        <begin position="684"/>
        <end position="717"/>
    </location>
</feature>
<dbReference type="GO" id="GO:0005634">
    <property type="term" value="C:nucleus"/>
    <property type="evidence" value="ECO:0007669"/>
    <property type="project" value="UniProtKB-SubCell"/>
</dbReference>
<dbReference type="Pfam" id="PF06752">
    <property type="entry name" value="E_Pc_C"/>
    <property type="match status" value="1"/>
</dbReference>
<evidence type="ECO:0000256" key="3">
    <source>
        <dbReference type="ARBA" id="ARBA00022853"/>
    </source>
</evidence>
<dbReference type="GO" id="GO:0006325">
    <property type="term" value="P:chromatin organization"/>
    <property type="evidence" value="ECO:0007669"/>
    <property type="project" value="UniProtKB-KW"/>
</dbReference>
<dbReference type="GO" id="GO:0035267">
    <property type="term" value="C:NuA4 histone acetyltransferase complex"/>
    <property type="evidence" value="ECO:0007669"/>
    <property type="project" value="InterPro"/>
</dbReference>
<reference evidence="11" key="1">
    <citation type="journal article" date="2016" name="Ticks Tick Borne Dis.">
        <title>De novo assembly and annotation of the salivary gland transcriptome of Rhipicephalus appendiculatus male and female ticks during blood feeding.</title>
        <authorList>
            <person name="de Castro M.H."/>
            <person name="de Klerk D."/>
            <person name="Pienaar R."/>
            <person name="Latif A.A."/>
            <person name="Rees D.J."/>
            <person name="Mans B.J."/>
        </authorList>
    </citation>
    <scope>NUCLEOTIDE SEQUENCE</scope>
    <source>
        <tissue evidence="11">Salivary glands</tissue>
    </source>
</reference>
<evidence type="ECO:0000259" key="9">
    <source>
        <dbReference type="Pfam" id="PF06752"/>
    </source>
</evidence>
<feature type="compositionally biased region" description="Polar residues" evidence="8">
    <location>
        <begin position="296"/>
        <end position="305"/>
    </location>
</feature>
<feature type="compositionally biased region" description="Low complexity" evidence="8">
    <location>
        <begin position="499"/>
        <end position="525"/>
    </location>
</feature>
<protein>
    <recommendedName>
        <fullName evidence="7">Enhancer of polycomb-like protein</fullName>
    </recommendedName>
</protein>
<dbReference type="PANTHER" id="PTHR14898">
    <property type="entry name" value="ENHANCER OF POLYCOMB"/>
    <property type="match status" value="1"/>
</dbReference>
<dbReference type="AlphaFoldDB" id="A0A131YZU1"/>
<evidence type="ECO:0000256" key="4">
    <source>
        <dbReference type="ARBA" id="ARBA00023015"/>
    </source>
</evidence>
<feature type="compositionally biased region" description="Low complexity" evidence="8">
    <location>
        <begin position="538"/>
        <end position="556"/>
    </location>
</feature>
<comment type="subcellular location">
    <subcellularLocation>
        <location evidence="1 7">Nucleus</location>
    </subcellularLocation>
</comment>
<keyword evidence="6 7" id="KW-0539">Nucleus</keyword>
<feature type="region of interest" description="Disordered" evidence="8">
    <location>
        <begin position="581"/>
        <end position="624"/>
    </location>
</feature>
<organism evidence="11">
    <name type="scientific">Rhipicephalus appendiculatus</name>
    <name type="common">Brown ear tick</name>
    <dbReference type="NCBI Taxonomy" id="34631"/>
    <lineage>
        <taxon>Eukaryota</taxon>
        <taxon>Metazoa</taxon>
        <taxon>Ecdysozoa</taxon>
        <taxon>Arthropoda</taxon>
        <taxon>Chelicerata</taxon>
        <taxon>Arachnida</taxon>
        <taxon>Acari</taxon>
        <taxon>Parasitiformes</taxon>
        <taxon>Ixodida</taxon>
        <taxon>Ixodoidea</taxon>
        <taxon>Ixodidae</taxon>
        <taxon>Rhipicephalinae</taxon>
        <taxon>Rhipicephalus</taxon>
        <taxon>Rhipicephalus</taxon>
    </lineage>
</organism>
<keyword evidence="4 7" id="KW-0805">Transcription regulation</keyword>
<name>A0A131YZU1_RHIAP</name>
<accession>A0A131YZU1</accession>